<accession>A0A2G6KI06</accession>
<sequence length="340" mass="39600">MYIWNCMKPKNTLREHLTIEQRLNLFCKGAPFILRNVVKRLMFRFGNITTQSGTYHSQATLEESVAYIRQVFSDYKHYGGIERFYGKVAEVGTGDSCGVGILFLSDGCEQVDLIDKYYSTRHKQHQHNIIKALIESSAGVIRMTPYNGLIGEEHIEGLSRFYGSQASSEQFFTDHRKYDFIVSRAVFEHVDHPEQSLIRMIDALNPHGMLLHKVDLRDHGLFTPQRHELTFLQVPQWYYRLMTHGSGKPNRVLMHRYQHILEQSGLDYTFFVTRLVGVGDIIPHKPWEGIDKTLRDKSLHIIKKMKPSFAKEFQLCDERFLAISGFFMIAKTVKRNEHKQ</sequence>
<dbReference type="Gene3D" id="3.40.50.150">
    <property type="entry name" value="Vaccinia Virus protein VP39"/>
    <property type="match status" value="1"/>
</dbReference>
<reference evidence="1 2" key="1">
    <citation type="submission" date="2017-10" db="EMBL/GenBank/DDBJ databases">
        <title>Novel microbial diversity and functional potential in the marine mammal oral microbiome.</title>
        <authorList>
            <person name="Dudek N.K."/>
            <person name="Sun C.L."/>
            <person name="Burstein D."/>
            <person name="Kantor R.S."/>
            <person name="Aliaga Goltsman D.S."/>
            <person name="Bik E.M."/>
            <person name="Thomas B.C."/>
            <person name="Banfield J.F."/>
            <person name="Relman D.A."/>
        </authorList>
    </citation>
    <scope>NUCLEOTIDE SEQUENCE [LARGE SCALE GENOMIC DNA]</scope>
    <source>
        <strain evidence="1">DOLJORAL78_47_16</strain>
    </source>
</reference>
<dbReference type="SUPFAM" id="SSF53335">
    <property type="entry name" value="S-adenosyl-L-methionine-dependent methyltransferases"/>
    <property type="match status" value="1"/>
</dbReference>
<dbReference type="InterPro" id="IPR029063">
    <property type="entry name" value="SAM-dependent_MTases_sf"/>
</dbReference>
<evidence type="ECO:0008006" key="3">
    <source>
        <dbReference type="Google" id="ProtNLM"/>
    </source>
</evidence>
<organism evidence="1 2">
    <name type="scientific">candidate division KSB3 bacterium</name>
    <dbReference type="NCBI Taxonomy" id="2044937"/>
    <lineage>
        <taxon>Bacteria</taxon>
        <taxon>candidate division KSB3</taxon>
    </lineage>
</organism>
<evidence type="ECO:0000313" key="1">
    <source>
        <dbReference type="EMBL" id="PIE35306.1"/>
    </source>
</evidence>
<comment type="caution">
    <text evidence="1">The sequence shown here is derived from an EMBL/GenBank/DDBJ whole genome shotgun (WGS) entry which is preliminary data.</text>
</comment>
<name>A0A2G6KI06_9BACT</name>
<dbReference type="Proteomes" id="UP000230821">
    <property type="component" value="Unassembled WGS sequence"/>
</dbReference>
<gene>
    <name evidence="1" type="ORF">CSA56_04785</name>
</gene>
<evidence type="ECO:0000313" key="2">
    <source>
        <dbReference type="Proteomes" id="UP000230821"/>
    </source>
</evidence>
<proteinExistence type="predicted"/>
<dbReference type="EMBL" id="PDSK01000048">
    <property type="protein sequence ID" value="PIE35306.1"/>
    <property type="molecule type" value="Genomic_DNA"/>
</dbReference>
<protein>
    <recommendedName>
        <fullName evidence="3">Methyltransferase type 11 domain-containing protein</fullName>
    </recommendedName>
</protein>
<dbReference type="AlphaFoldDB" id="A0A2G6KI06"/>
<dbReference type="Pfam" id="PF13489">
    <property type="entry name" value="Methyltransf_23"/>
    <property type="match status" value="1"/>
</dbReference>